<keyword evidence="2" id="KW-1185">Reference proteome</keyword>
<dbReference type="AlphaFoldDB" id="A0A9W4XC93"/>
<dbReference type="EMBL" id="CAMKVN010026389">
    <property type="protein sequence ID" value="CAI2201069.1"/>
    <property type="molecule type" value="Genomic_DNA"/>
</dbReference>
<dbReference type="Proteomes" id="UP001153678">
    <property type="component" value="Unassembled WGS sequence"/>
</dbReference>
<gene>
    <name evidence="1" type="ORF">FWILDA_LOCUS19882</name>
</gene>
<accession>A0A9W4XC93</accession>
<reference evidence="1" key="1">
    <citation type="submission" date="2022-08" db="EMBL/GenBank/DDBJ databases">
        <authorList>
            <person name="Kallberg Y."/>
            <person name="Tangrot J."/>
            <person name="Rosling A."/>
        </authorList>
    </citation>
    <scope>NUCLEOTIDE SEQUENCE</scope>
    <source>
        <strain evidence="1">Wild A</strain>
    </source>
</reference>
<evidence type="ECO:0000313" key="2">
    <source>
        <dbReference type="Proteomes" id="UP001153678"/>
    </source>
</evidence>
<proteinExistence type="predicted"/>
<evidence type="ECO:0000313" key="1">
    <source>
        <dbReference type="EMBL" id="CAI2201069.1"/>
    </source>
</evidence>
<comment type="caution">
    <text evidence="1">The sequence shown here is derived from an EMBL/GenBank/DDBJ whole genome shotgun (WGS) entry which is preliminary data.</text>
</comment>
<name>A0A9W4XC93_9GLOM</name>
<feature type="non-terminal residue" evidence="1">
    <location>
        <position position="82"/>
    </location>
</feature>
<sequence length="82" mass="9760">TELPPIHEFYSTLKGKISQDDYKYTQKTEFRKISMEYYKLDPNHYVSAPSLSWDGMLKMSGVRIKLFTDMTMHDFTEKAKRD</sequence>
<dbReference type="OrthoDB" id="6619746at2759"/>
<feature type="non-terminal residue" evidence="1">
    <location>
        <position position="1"/>
    </location>
</feature>
<protein>
    <submittedName>
        <fullName evidence="1">17519_t:CDS:1</fullName>
    </submittedName>
</protein>
<organism evidence="1 2">
    <name type="scientific">Funneliformis geosporum</name>
    <dbReference type="NCBI Taxonomy" id="1117311"/>
    <lineage>
        <taxon>Eukaryota</taxon>
        <taxon>Fungi</taxon>
        <taxon>Fungi incertae sedis</taxon>
        <taxon>Mucoromycota</taxon>
        <taxon>Glomeromycotina</taxon>
        <taxon>Glomeromycetes</taxon>
        <taxon>Glomerales</taxon>
        <taxon>Glomeraceae</taxon>
        <taxon>Funneliformis</taxon>
    </lineage>
</organism>